<reference evidence="3" key="1">
    <citation type="submission" date="2025-08" db="UniProtKB">
        <authorList>
            <consortium name="RefSeq"/>
        </authorList>
    </citation>
    <scope>IDENTIFICATION</scope>
    <source>
        <tissue evidence="3">Leaf</tissue>
    </source>
</reference>
<gene>
    <name evidence="3" type="primary">LOC125315138</name>
</gene>
<keyword evidence="1" id="KW-1133">Transmembrane helix</keyword>
<proteinExistence type="predicted"/>
<organism evidence="2 3">
    <name type="scientific">Rhodamnia argentea</name>
    <dbReference type="NCBI Taxonomy" id="178133"/>
    <lineage>
        <taxon>Eukaryota</taxon>
        <taxon>Viridiplantae</taxon>
        <taxon>Streptophyta</taxon>
        <taxon>Embryophyta</taxon>
        <taxon>Tracheophyta</taxon>
        <taxon>Spermatophyta</taxon>
        <taxon>Magnoliopsida</taxon>
        <taxon>eudicotyledons</taxon>
        <taxon>Gunneridae</taxon>
        <taxon>Pentapetalae</taxon>
        <taxon>rosids</taxon>
        <taxon>malvids</taxon>
        <taxon>Myrtales</taxon>
        <taxon>Myrtaceae</taxon>
        <taxon>Myrtoideae</taxon>
        <taxon>Myrteae</taxon>
        <taxon>Australasian group</taxon>
        <taxon>Rhodamnia</taxon>
    </lineage>
</organism>
<keyword evidence="1" id="KW-0812">Transmembrane</keyword>
<keyword evidence="1" id="KW-0472">Membrane</keyword>
<dbReference type="RefSeq" id="XP_048135274.1">
    <property type="nucleotide sequence ID" value="XM_048279317.1"/>
</dbReference>
<name>A0ABM3HF97_9MYRT</name>
<evidence type="ECO:0000313" key="2">
    <source>
        <dbReference type="Proteomes" id="UP000827889"/>
    </source>
</evidence>
<keyword evidence="2" id="KW-1185">Reference proteome</keyword>
<feature type="transmembrane region" description="Helical" evidence="1">
    <location>
        <begin position="40"/>
        <end position="58"/>
    </location>
</feature>
<dbReference type="PANTHER" id="PTHR34125">
    <property type="entry name" value="OS01G0762900 PROTEIN"/>
    <property type="match status" value="1"/>
</dbReference>
<accession>A0ABM3HF97</accession>
<sequence>MAIPERLLRYRFHLLAALLLALASSALVYAAPRFVTVLAYFWPLLLSTALFLVAVVVFGKTSPPAAADASGKDLIDYVAGQPVPDAPLETPHNE</sequence>
<dbReference type="Proteomes" id="UP000827889">
    <property type="component" value="Chromosome 5"/>
</dbReference>
<evidence type="ECO:0000256" key="1">
    <source>
        <dbReference type="SAM" id="Phobius"/>
    </source>
</evidence>
<dbReference type="PANTHER" id="PTHR34125:SF7">
    <property type="entry name" value="TRANSMEMBRANE PROTEIN"/>
    <property type="match status" value="1"/>
</dbReference>
<protein>
    <submittedName>
        <fullName evidence="3">Uncharacterized protein LOC125315138</fullName>
    </submittedName>
</protein>
<dbReference type="GeneID" id="125315138"/>
<evidence type="ECO:0000313" key="3">
    <source>
        <dbReference type="RefSeq" id="XP_048135274.1"/>
    </source>
</evidence>